<name>A0A1H0FZK4_9BACT</name>
<reference evidence="4" key="1">
    <citation type="submission" date="2016-10" db="EMBL/GenBank/DDBJ databases">
        <authorList>
            <person name="de Groot N.N."/>
        </authorList>
    </citation>
    <scope>NUCLEOTIDE SEQUENCE [LARGE SCALE GENOMIC DNA]</scope>
    <source>
        <strain evidence="4">BP1-145</strain>
    </source>
</reference>
<feature type="signal peptide" evidence="1">
    <location>
        <begin position="1"/>
        <end position="23"/>
    </location>
</feature>
<accession>A0A1H0FZK4</accession>
<feature type="domain" description="DUF6850" evidence="2">
    <location>
        <begin position="43"/>
        <end position="518"/>
    </location>
</feature>
<evidence type="ECO:0000259" key="2">
    <source>
        <dbReference type="Pfam" id="PF21012"/>
    </source>
</evidence>
<gene>
    <name evidence="3" type="ORF">SAMN04487900_10710</name>
</gene>
<dbReference type="Pfam" id="PF21012">
    <property type="entry name" value="DUF6850"/>
    <property type="match status" value="1"/>
</dbReference>
<evidence type="ECO:0000256" key="1">
    <source>
        <dbReference type="SAM" id="SignalP"/>
    </source>
</evidence>
<protein>
    <recommendedName>
        <fullName evidence="2">DUF6850 domain-containing protein</fullName>
    </recommendedName>
</protein>
<dbReference type="OrthoDB" id="1082590at2"/>
<dbReference type="EMBL" id="FNIW01000007">
    <property type="protein sequence ID" value="SDO00032.1"/>
    <property type="molecule type" value="Genomic_DNA"/>
</dbReference>
<dbReference type="RefSeq" id="WP_091853005.1">
    <property type="nucleotide sequence ID" value="NZ_FNIW01000007.1"/>
</dbReference>
<feature type="chain" id="PRO_5015708899" description="DUF6850 domain-containing protein" evidence="1">
    <location>
        <begin position="24"/>
        <end position="519"/>
    </location>
</feature>
<keyword evidence="1" id="KW-0732">Signal</keyword>
<dbReference type="Proteomes" id="UP000199134">
    <property type="component" value="Unassembled WGS sequence"/>
</dbReference>
<dbReference type="InterPro" id="IPR049236">
    <property type="entry name" value="DUF6850"/>
</dbReference>
<organism evidence="3 4">
    <name type="scientific">Prevotella communis</name>
    <dbReference type="NCBI Taxonomy" id="2913614"/>
    <lineage>
        <taxon>Bacteria</taxon>
        <taxon>Pseudomonadati</taxon>
        <taxon>Bacteroidota</taxon>
        <taxon>Bacteroidia</taxon>
        <taxon>Bacteroidales</taxon>
        <taxon>Prevotellaceae</taxon>
        <taxon>Prevotella</taxon>
    </lineage>
</organism>
<sequence>MNKIISIVSLASLVSLVSIEASAQESEYRYDDAMQLWHQTDNAAGLGLDNSRDRGYAEFNLEHRSGDYSRVQEGNQHNQLKFTTERYQQISMLFVGYGKFQFDMDHTKHRAWCDVMRPYNSTPFFSGSNVSGSYDTQNFDCTAAISTIPIPLSGESMDREMAFGIKLDYKVGDLSRLRDPRSRSELLDYKLTPAATFTFGYHTLGVSGYYNRRKEKIPNITTVQTDPNLMYYTMSGMENANGIVGGYSGFTREWVNHQFGAELNYGYQHDGLNSLTSVSISRGTEDAWGQYKYEPGQYTSYIYKVASHNRIKSGALLHHLDLDMDFTQGYADEYRQQLIQEKDAQKGYTSYRYETQIEYQKRYQVKTTNASFHYQVSVIDGPAIDSYAGLRFSMQHASNKHLLPLSDFQYDHFNVQVEAGKAFFNKQLWIDLSGTYHFAKNVELNLADATTPYAQNVWLADMDYYHANYWQGHAEVKYNFPLTIKHTPSQWYVKAYGDYLRTNNHLDQKMVGLSIGIFN</sequence>
<proteinExistence type="predicted"/>
<comment type="caution">
    <text evidence="3">The sequence shown here is derived from an EMBL/GenBank/DDBJ whole genome shotgun (WGS) entry which is preliminary data.</text>
</comment>
<evidence type="ECO:0000313" key="4">
    <source>
        <dbReference type="Proteomes" id="UP000199134"/>
    </source>
</evidence>
<dbReference type="AlphaFoldDB" id="A0A1H0FZK4"/>
<evidence type="ECO:0000313" key="3">
    <source>
        <dbReference type="EMBL" id="SDO00032.1"/>
    </source>
</evidence>